<dbReference type="InterPro" id="IPR054579">
    <property type="entry name" value="GCE-like_dom"/>
</dbReference>
<gene>
    <name evidence="5" type="ORF">HPO_10962</name>
</gene>
<sequence length="420" mass="44679">MRWIGLSLLAGVMLLVGSSCTMLGLNYASLDTANKPAATPPIDVAALVSDPGERARLKGLLQDTLYGAWPEGLPVSFGDWRVIVPDYLEGRGTLEELDITIGAGPGARTFQLVAAFPSGAVQVPVVIAQTFGSNCATFPEQPVTSMDGDACTVRDFGKFASMVISAVFGEYIAEAPIDLYFDAGLAYASFHASDFVPDDEDEAGPAIEALGGNPNPGSTLMAWAYAYSAVITALEADDRVDNQRMAILGHSRHGKAALLAAAWDRRVDAVIAHQTGFGGAALSRSPSGERLDRMVKSYPHWLAPSAAPYAADPATLPFDQHHLLALIAPRPLFLGNARRDVWADPNSSYRAAYAASAVWRAHGETGLKDDMTHFDPAADIAFFLRPGGHSIVDDDIEAFVAFLKAHLQKTAQLPSQVTAP</sequence>
<dbReference type="Gene3D" id="3.40.50.1820">
    <property type="entry name" value="alpha/beta hydrolase"/>
    <property type="match status" value="1"/>
</dbReference>
<dbReference type="SUPFAM" id="SSF53474">
    <property type="entry name" value="alpha/beta-Hydrolases"/>
    <property type="match status" value="1"/>
</dbReference>
<keyword evidence="3" id="KW-0378">Hydrolase</keyword>
<reference evidence="5 6" key="1">
    <citation type="journal article" date="2014" name="Antonie Van Leeuwenhoek">
        <title>Hyphomonas beringensis sp. nov. and Hyphomonas chukchiensis sp. nov., isolated from surface seawater of the Bering Sea and Chukchi Sea.</title>
        <authorList>
            <person name="Li C."/>
            <person name="Lai Q."/>
            <person name="Li G."/>
            <person name="Dong C."/>
            <person name="Wang J."/>
            <person name="Liao Y."/>
            <person name="Shao Z."/>
        </authorList>
    </citation>
    <scope>NUCLEOTIDE SEQUENCE [LARGE SCALE GENOMIC DNA]</scope>
    <source>
        <strain evidence="5 6">PS728</strain>
    </source>
</reference>
<evidence type="ECO:0000256" key="3">
    <source>
        <dbReference type="ARBA" id="ARBA00022801"/>
    </source>
</evidence>
<keyword evidence="1" id="KW-0719">Serine esterase</keyword>
<dbReference type="PATRIC" id="fig|1280954.3.peg.2222"/>
<keyword evidence="2" id="KW-0732">Signal</keyword>
<feature type="domain" description="4-O-methyl-glucuronoyl methylesterase-like" evidence="4">
    <location>
        <begin position="177"/>
        <end position="363"/>
    </location>
</feature>
<dbReference type="STRING" id="1280954.HPO_10962"/>
<accession>A0A062VG43</accession>
<dbReference type="Pfam" id="PF22244">
    <property type="entry name" value="GCE_fung"/>
    <property type="match status" value="1"/>
</dbReference>
<dbReference type="eggNOG" id="COG1073">
    <property type="taxonomic scope" value="Bacteria"/>
</dbReference>
<comment type="caution">
    <text evidence="5">The sequence shown here is derived from an EMBL/GenBank/DDBJ whole genome shotgun (WGS) entry which is preliminary data.</text>
</comment>
<evidence type="ECO:0000259" key="4">
    <source>
        <dbReference type="Pfam" id="PF22244"/>
    </source>
</evidence>
<dbReference type="Proteomes" id="UP000027100">
    <property type="component" value="Unassembled WGS sequence"/>
</dbReference>
<dbReference type="GO" id="GO:0052689">
    <property type="term" value="F:carboxylic ester hydrolase activity"/>
    <property type="evidence" value="ECO:0007669"/>
    <property type="project" value="UniProtKB-KW"/>
</dbReference>
<evidence type="ECO:0000313" key="6">
    <source>
        <dbReference type="Proteomes" id="UP000027100"/>
    </source>
</evidence>
<evidence type="ECO:0000256" key="1">
    <source>
        <dbReference type="ARBA" id="ARBA00022487"/>
    </source>
</evidence>
<evidence type="ECO:0000313" key="5">
    <source>
        <dbReference type="EMBL" id="KCZ98420.1"/>
    </source>
</evidence>
<dbReference type="InterPro" id="IPR029058">
    <property type="entry name" value="AB_hydrolase_fold"/>
</dbReference>
<dbReference type="PROSITE" id="PS51257">
    <property type="entry name" value="PROKAR_LIPOPROTEIN"/>
    <property type="match status" value="1"/>
</dbReference>
<name>A0A062VG43_9PROT</name>
<protein>
    <submittedName>
        <fullName evidence="5">Acetyl xylan esterase domain-containing protein</fullName>
    </submittedName>
</protein>
<dbReference type="EMBL" id="ARYM01000011">
    <property type="protein sequence ID" value="KCZ98420.1"/>
    <property type="molecule type" value="Genomic_DNA"/>
</dbReference>
<organism evidence="5 6">
    <name type="scientific">Hyphomonas polymorpha PS728</name>
    <dbReference type="NCBI Taxonomy" id="1280954"/>
    <lineage>
        <taxon>Bacteria</taxon>
        <taxon>Pseudomonadati</taxon>
        <taxon>Pseudomonadota</taxon>
        <taxon>Alphaproteobacteria</taxon>
        <taxon>Hyphomonadales</taxon>
        <taxon>Hyphomonadaceae</taxon>
        <taxon>Hyphomonas</taxon>
    </lineage>
</organism>
<dbReference type="AlphaFoldDB" id="A0A062VG43"/>
<proteinExistence type="predicted"/>
<evidence type="ECO:0000256" key="2">
    <source>
        <dbReference type="ARBA" id="ARBA00022729"/>
    </source>
</evidence>
<keyword evidence="6" id="KW-1185">Reference proteome</keyword>